<comment type="caution">
    <text evidence="2">The sequence shown here is derived from an EMBL/GenBank/DDBJ whole genome shotgun (WGS) entry which is preliminary data.</text>
</comment>
<proteinExistence type="predicted"/>
<dbReference type="EMBL" id="CAJVPV010004314">
    <property type="protein sequence ID" value="CAG8570802.1"/>
    <property type="molecule type" value="Genomic_DNA"/>
</dbReference>
<evidence type="ECO:0000313" key="2">
    <source>
        <dbReference type="EMBL" id="CAG8570802.1"/>
    </source>
</evidence>
<dbReference type="OrthoDB" id="270318at2759"/>
<dbReference type="Proteomes" id="UP000789342">
    <property type="component" value="Unassembled WGS sequence"/>
</dbReference>
<evidence type="ECO:0000256" key="1">
    <source>
        <dbReference type="SAM" id="MobiDB-lite"/>
    </source>
</evidence>
<accession>A0A9N9BNP5</accession>
<evidence type="ECO:0000313" key="3">
    <source>
        <dbReference type="Proteomes" id="UP000789342"/>
    </source>
</evidence>
<keyword evidence="3" id="KW-1185">Reference proteome</keyword>
<name>A0A9N9BNP5_9GLOM</name>
<dbReference type="AlphaFoldDB" id="A0A9N9BNP5"/>
<organism evidence="2 3">
    <name type="scientific">Acaulospora morrowiae</name>
    <dbReference type="NCBI Taxonomy" id="94023"/>
    <lineage>
        <taxon>Eukaryota</taxon>
        <taxon>Fungi</taxon>
        <taxon>Fungi incertae sedis</taxon>
        <taxon>Mucoromycota</taxon>
        <taxon>Glomeromycotina</taxon>
        <taxon>Glomeromycetes</taxon>
        <taxon>Diversisporales</taxon>
        <taxon>Acaulosporaceae</taxon>
        <taxon>Acaulospora</taxon>
    </lineage>
</organism>
<gene>
    <name evidence="2" type="ORF">AMORRO_LOCUS6458</name>
</gene>
<sequence length="260" mass="29777">MHFGRYDKKLIELNIAHNVGKIDPDRIRNFKEKIKSPWASNLPISVFTYLITEASNQLNIKELAPKGNDMELFHFLSAGPHVISEAPAILSKNKVQIEELIREMKFIPFPPRPKPKRSDSHHLSTNVPEEYPPKDGYENSSRQLYVIARAILICKDLVVLWKEVGYYQICSDVNDLVMQGALLILFPPMPSCGYVRPNVNRVNERLEELIELGFDLTYNVIGDIMQLFENRLSDVGGIFLESFVKIKGITVKELLEKILI</sequence>
<protein>
    <submittedName>
        <fullName evidence="2">16358_t:CDS:1</fullName>
    </submittedName>
</protein>
<reference evidence="2" key="1">
    <citation type="submission" date="2021-06" db="EMBL/GenBank/DDBJ databases">
        <authorList>
            <person name="Kallberg Y."/>
            <person name="Tangrot J."/>
            <person name="Rosling A."/>
        </authorList>
    </citation>
    <scope>NUCLEOTIDE SEQUENCE</scope>
    <source>
        <strain evidence="2">CL551</strain>
    </source>
</reference>
<feature type="region of interest" description="Disordered" evidence="1">
    <location>
        <begin position="110"/>
        <end position="135"/>
    </location>
</feature>